<evidence type="ECO:0000313" key="2">
    <source>
        <dbReference type="Proteomes" id="UP000799770"/>
    </source>
</evidence>
<name>A0A6A5ZCA7_9PLEO</name>
<dbReference type="EMBL" id="ML977319">
    <property type="protein sequence ID" value="KAF2117120.1"/>
    <property type="molecule type" value="Genomic_DNA"/>
</dbReference>
<accession>A0A6A5ZCA7</accession>
<dbReference type="Proteomes" id="UP000799770">
    <property type="component" value="Unassembled WGS sequence"/>
</dbReference>
<evidence type="ECO:0000313" key="1">
    <source>
        <dbReference type="EMBL" id="KAF2117120.1"/>
    </source>
</evidence>
<organism evidence="1 2">
    <name type="scientific">Lophiotrema nucula</name>
    <dbReference type="NCBI Taxonomy" id="690887"/>
    <lineage>
        <taxon>Eukaryota</taxon>
        <taxon>Fungi</taxon>
        <taxon>Dikarya</taxon>
        <taxon>Ascomycota</taxon>
        <taxon>Pezizomycotina</taxon>
        <taxon>Dothideomycetes</taxon>
        <taxon>Pleosporomycetidae</taxon>
        <taxon>Pleosporales</taxon>
        <taxon>Lophiotremataceae</taxon>
        <taxon>Lophiotrema</taxon>
    </lineage>
</organism>
<protein>
    <submittedName>
        <fullName evidence="1">Uncharacterized protein</fullName>
    </submittedName>
</protein>
<reference evidence="1" key="1">
    <citation type="journal article" date="2020" name="Stud. Mycol.">
        <title>101 Dothideomycetes genomes: a test case for predicting lifestyles and emergence of pathogens.</title>
        <authorList>
            <person name="Haridas S."/>
            <person name="Albert R."/>
            <person name="Binder M."/>
            <person name="Bloem J."/>
            <person name="Labutti K."/>
            <person name="Salamov A."/>
            <person name="Andreopoulos B."/>
            <person name="Baker S."/>
            <person name="Barry K."/>
            <person name="Bills G."/>
            <person name="Bluhm B."/>
            <person name="Cannon C."/>
            <person name="Castanera R."/>
            <person name="Culley D."/>
            <person name="Daum C."/>
            <person name="Ezra D."/>
            <person name="Gonzalez J."/>
            <person name="Henrissat B."/>
            <person name="Kuo A."/>
            <person name="Liang C."/>
            <person name="Lipzen A."/>
            <person name="Lutzoni F."/>
            <person name="Magnuson J."/>
            <person name="Mondo S."/>
            <person name="Nolan M."/>
            <person name="Ohm R."/>
            <person name="Pangilinan J."/>
            <person name="Park H.-J."/>
            <person name="Ramirez L."/>
            <person name="Alfaro M."/>
            <person name="Sun H."/>
            <person name="Tritt A."/>
            <person name="Yoshinaga Y."/>
            <person name="Zwiers L.-H."/>
            <person name="Turgeon B."/>
            <person name="Goodwin S."/>
            <person name="Spatafora J."/>
            <person name="Crous P."/>
            <person name="Grigoriev I."/>
        </authorList>
    </citation>
    <scope>NUCLEOTIDE SEQUENCE</scope>
    <source>
        <strain evidence="1">CBS 627.86</strain>
    </source>
</reference>
<dbReference type="AlphaFoldDB" id="A0A6A5ZCA7"/>
<dbReference type="OrthoDB" id="3684889at2759"/>
<keyword evidence="2" id="KW-1185">Reference proteome</keyword>
<sequence length="287" mass="33079">MQSKLQGQRQQVVNVLRTERDLLRRKKRFIGRCTTSREKALKNHRAFEKASGALHRHTEIVVVPALLKYYDIARRIVCDEMQKKLPLELRDTVYSFVTPPGVVYVSDDRFVEHRYFHERPRGVDDNLGNQGFWKEKNIGGATLLEITEYWYRTRLFILRGSDEDITRRFLETDRWQLGLVPKDLVTNVTIECHATNILIEYAKPWYREDLFANLDKLGDLKEGTKVKMDIESEVVRSLVYSAEVRAAVAKGSSVLEQAKTLFAPSLKKLKARGLRIVTAVDGQPCAA</sequence>
<proteinExistence type="predicted"/>
<gene>
    <name evidence="1" type="ORF">BDV96DRAFT_644554</name>
</gene>